<proteinExistence type="predicted"/>
<dbReference type="EMBL" id="JAULSU010000003">
    <property type="protein sequence ID" value="KAK0623760.1"/>
    <property type="molecule type" value="Genomic_DNA"/>
</dbReference>
<name>A0AA39WYW9_9PEZI</name>
<accession>A0AA39WYW9</accession>
<protein>
    <submittedName>
        <fullName evidence="2">Uncharacterized protein</fullName>
    </submittedName>
</protein>
<feature type="compositionally biased region" description="Acidic residues" evidence="1">
    <location>
        <begin position="285"/>
        <end position="295"/>
    </location>
</feature>
<dbReference type="AlphaFoldDB" id="A0AA39WYW9"/>
<feature type="region of interest" description="Disordered" evidence="1">
    <location>
        <begin position="273"/>
        <end position="310"/>
    </location>
</feature>
<organism evidence="2 3">
    <name type="scientific">Immersiella caudata</name>
    <dbReference type="NCBI Taxonomy" id="314043"/>
    <lineage>
        <taxon>Eukaryota</taxon>
        <taxon>Fungi</taxon>
        <taxon>Dikarya</taxon>
        <taxon>Ascomycota</taxon>
        <taxon>Pezizomycotina</taxon>
        <taxon>Sordariomycetes</taxon>
        <taxon>Sordariomycetidae</taxon>
        <taxon>Sordariales</taxon>
        <taxon>Lasiosphaeriaceae</taxon>
        <taxon>Immersiella</taxon>
    </lineage>
</organism>
<gene>
    <name evidence="2" type="ORF">B0T14DRAFT_565084</name>
</gene>
<dbReference type="Proteomes" id="UP001175000">
    <property type="component" value="Unassembled WGS sequence"/>
</dbReference>
<evidence type="ECO:0000256" key="1">
    <source>
        <dbReference type="SAM" id="MobiDB-lite"/>
    </source>
</evidence>
<sequence>MSQPPLRKPVGRKRPRRCVPHTRTFPDHAGNPVTSHVISTVGLECHLVSLQVYPLGPLVDPLAIANGLLGPELSDAYGDKFPRVDIYSPQPSLEACMAHQRAEKEHRKESDGLYMIPTWQRGRADFVTHRTNHRNLIVVIDLDCPDWDAVKAKGPGIVLFDWVGTPEDDLEVYPAEDSDAEDLEMVEAMPPGEDPLVLRGLLSREEEKMLHKDWEGMTWEDRGADRRIYFGRFFRDLSFWLPECYGGHLECEDCENEVEHERCRPEENGHRMNEETGICVTFEGPSDDEKDENDEKDEKEVSEGKEELTK</sequence>
<evidence type="ECO:0000313" key="2">
    <source>
        <dbReference type="EMBL" id="KAK0623760.1"/>
    </source>
</evidence>
<keyword evidence="3" id="KW-1185">Reference proteome</keyword>
<evidence type="ECO:0000313" key="3">
    <source>
        <dbReference type="Proteomes" id="UP001175000"/>
    </source>
</evidence>
<reference evidence="2" key="1">
    <citation type="submission" date="2023-06" db="EMBL/GenBank/DDBJ databases">
        <title>Genome-scale phylogeny and comparative genomics of the fungal order Sordariales.</title>
        <authorList>
            <consortium name="Lawrence Berkeley National Laboratory"/>
            <person name="Hensen N."/>
            <person name="Bonometti L."/>
            <person name="Westerberg I."/>
            <person name="Brannstrom I.O."/>
            <person name="Guillou S."/>
            <person name="Cros-Aarteil S."/>
            <person name="Calhoun S."/>
            <person name="Haridas S."/>
            <person name="Kuo A."/>
            <person name="Mondo S."/>
            <person name="Pangilinan J."/>
            <person name="Riley R."/>
            <person name="Labutti K."/>
            <person name="Andreopoulos B."/>
            <person name="Lipzen A."/>
            <person name="Chen C."/>
            <person name="Yanf M."/>
            <person name="Daum C."/>
            <person name="Ng V."/>
            <person name="Clum A."/>
            <person name="Steindorff A."/>
            <person name="Ohm R."/>
            <person name="Martin F."/>
            <person name="Silar P."/>
            <person name="Natvig D."/>
            <person name="Lalanne C."/>
            <person name="Gautier V."/>
            <person name="Ament-Velasquez S.L."/>
            <person name="Kruys A."/>
            <person name="Hutchinson M.I."/>
            <person name="Powell A.J."/>
            <person name="Barry K."/>
            <person name="Miller A.N."/>
            <person name="Grigoriev I.V."/>
            <person name="Debuchy R."/>
            <person name="Gladieux P."/>
            <person name="Thoren M.H."/>
            <person name="Johannesson H."/>
        </authorList>
    </citation>
    <scope>NUCLEOTIDE SEQUENCE</scope>
    <source>
        <strain evidence="2">CBS 606.72</strain>
    </source>
</reference>
<feature type="compositionally biased region" description="Basic and acidic residues" evidence="1">
    <location>
        <begin position="296"/>
        <end position="310"/>
    </location>
</feature>
<comment type="caution">
    <text evidence="2">The sequence shown here is derived from an EMBL/GenBank/DDBJ whole genome shotgun (WGS) entry which is preliminary data.</text>
</comment>